<dbReference type="EMBL" id="JACRDE010000106">
    <property type="protein sequence ID" value="MBI5248546.1"/>
    <property type="molecule type" value="Genomic_DNA"/>
</dbReference>
<dbReference type="InterPro" id="IPR009003">
    <property type="entry name" value="Peptidase_S1_PA"/>
</dbReference>
<keyword evidence="8" id="KW-0677">Repeat</keyword>
<evidence type="ECO:0000256" key="11">
    <source>
        <dbReference type="ARBA" id="ARBA00022825"/>
    </source>
</evidence>
<dbReference type="SUPFAM" id="SSF50494">
    <property type="entry name" value="Trypsin-like serine proteases"/>
    <property type="match status" value="1"/>
</dbReference>
<keyword evidence="6" id="KW-0645">Protease</keyword>
<comment type="similarity">
    <text evidence="3">Belongs to the peptidase S1C family.</text>
</comment>
<dbReference type="Proteomes" id="UP000807825">
    <property type="component" value="Unassembled WGS sequence"/>
</dbReference>
<evidence type="ECO:0000256" key="6">
    <source>
        <dbReference type="ARBA" id="ARBA00022670"/>
    </source>
</evidence>
<dbReference type="InterPro" id="IPR001940">
    <property type="entry name" value="Peptidase_S1C"/>
</dbReference>
<evidence type="ECO:0000256" key="1">
    <source>
        <dbReference type="ARBA" id="ARBA00001772"/>
    </source>
</evidence>
<comment type="catalytic activity">
    <reaction evidence="1">
        <text>Acts on substrates that are at least partially unfolded. The cleavage site P1 residue is normally between a pair of hydrophobic residues, such as Val-|-Val.</text>
        <dbReference type="EC" id="3.4.21.107"/>
    </reaction>
</comment>
<proteinExistence type="inferred from homology"/>
<dbReference type="Gene3D" id="2.40.10.120">
    <property type="match status" value="1"/>
</dbReference>
<evidence type="ECO:0000256" key="2">
    <source>
        <dbReference type="ARBA" id="ARBA00004418"/>
    </source>
</evidence>
<dbReference type="PANTHER" id="PTHR22939:SF129">
    <property type="entry name" value="SERINE PROTEASE HTRA2, MITOCHONDRIAL"/>
    <property type="match status" value="1"/>
</dbReference>
<dbReference type="PANTHER" id="PTHR22939">
    <property type="entry name" value="SERINE PROTEASE FAMILY S1C HTRA-RELATED"/>
    <property type="match status" value="1"/>
</dbReference>
<feature type="region of interest" description="Disordered" evidence="14">
    <location>
        <begin position="277"/>
        <end position="324"/>
    </location>
</feature>
<protein>
    <recommendedName>
        <fullName evidence="5">Probable periplasmic serine endoprotease DegP-like</fullName>
        <ecNumber evidence="4">3.4.21.107</ecNumber>
    </recommendedName>
    <alternativeName>
        <fullName evidence="13">Protease Do</fullName>
    </alternativeName>
</protein>
<dbReference type="GO" id="GO:0004252">
    <property type="term" value="F:serine-type endopeptidase activity"/>
    <property type="evidence" value="ECO:0007669"/>
    <property type="project" value="InterPro"/>
</dbReference>
<evidence type="ECO:0000256" key="8">
    <source>
        <dbReference type="ARBA" id="ARBA00022737"/>
    </source>
</evidence>
<evidence type="ECO:0000313" key="16">
    <source>
        <dbReference type="Proteomes" id="UP000807825"/>
    </source>
</evidence>
<keyword evidence="7" id="KW-0732">Signal</keyword>
<dbReference type="PRINTS" id="PR00834">
    <property type="entry name" value="PROTEASES2C"/>
</dbReference>
<evidence type="ECO:0000256" key="10">
    <source>
        <dbReference type="ARBA" id="ARBA00022801"/>
    </source>
</evidence>
<keyword evidence="9" id="KW-0574">Periplasm</keyword>
<keyword evidence="10" id="KW-0378">Hydrolase</keyword>
<dbReference type="AlphaFoldDB" id="A0A9D6V202"/>
<accession>A0A9D6V202</accession>
<evidence type="ECO:0000256" key="5">
    <source>
        <dbReference type="ARBA" id="ARBA00013958"/>
    </source>
</evidence>
<dbReference type="Pfam" id="PF13365">
    <property type="entry name" value="Trypsin_2"/>
    <property type="match status" value="1"/>
</dbReference>
<evidence type="ECO:0000256" key="3">
    <source>
        <dbReference type="ARBA" id="ARBA00010541"/>
    </source>
</evidence>
<comment type="caution">
    <text evidence="15">The sequence shown here is derived from an EMBL/GenBank/DDBJ whole genome shotgun (WGS) entry which is preliminary data.</text>
</comment>
<evidence type="ECO:0000256" key="14">
    <source>
        <dbReference type="SAM" id="MobiDB-lite"/>
    </source>
</evidence>
<organism evidence="15 16">
    <name type="scientific">Desulfomonile tiedjei</name>
    <dbReference type="NCBI Taxonomy" id="2358"/>
    <lineage>
        <taxon>Bacteria</taxon>
        <taxon>Pseudomonadati</taxon>
        <taxon>Thermodesulfobacteriota</taxon>
        <taxon>Desulfomonilia</taxon>
        <taxon>Desulfomonilales</taxon>
        <taxon>Desulfomonilaceae</taxon>
        <taxon>Desulfomonile</taxon>
    </lineage>
</organism>
<gene>
    <name evidence="15" type="ORF">HY912_03530</name>
</gene>
<comment type="subcellular location">
    <subcellularLocation>
        <location evidence="2">Periplasm</location>
    </subcellularLocation>
</comment>
<dbReference type="FunFam" id="2.40.10.120:FF:000007">
    <property type="entry name" value="Periplasmic serine endoprotease DegP-like"/>
    <property type="match status" value="1"/>
</dbReference>
<evidence type="ECO:0000256" key="9">
    <source>
        <dbReference type="ARBA" id="ARBA00022764"/>
    </source>
</evidence>
<keyword evidence="12" id="KW-0346">Stress response</keyword>
<evidence type="ECO:0000256" key="13">
    <source>
        <dbReference type="ARBA" id="ARBA00032850"/>
    </source>
</evidence>
<evidence type="ECO:0000313" key="15">
    <source>
        <dbReference type="EMBL" id="MBI5248546.1"/>
    </source>
</evidence>
<dbReference type="GO" id="GO:0042597">
    <property type="term" value="C:periplasmic space"/>
    <property type="evidence" value="ECO:0007669"/>
    <property type="project" value="UniProtKB-SubCell"/>
</dbReference>
<dbReference type="GO" id="GO:0006508">
    <property type="term" value="P:proteolysis"/>
    <property type="evidence" value="ECO:0007669"/>
    <property type="project" value="UniProtKB-KW"/>
</dbReference>
<evidence type="ECO:0000256" key="12">
    <source>
        <dbReference type="ARBA" id="ARBA00023016"/>
    </source>
</evidence>
<keyword evidence="11" id="KW-0720">Serine protease</keyword>
<sequence length="324" mass="35175">MLKSKSRISSLFSRVGLVCMIMLVCVSVSDAQSRSGLKDLQDSFRSVVKAVKPAVVNVSAVRVMNARQTLPDKDPFFENHPFRELFGDDFFKKFFGQPGQTRKFRQQGLGSGFIFDSRGYILTNRHVIKDADEIIITLEADKKYKARVIGADSKTDIAVIKIEGRNFPHAQLGDSQNLEVGDWVLAIGNPFGLTKTVTSGIVSAKGRKDMGILDYEDFIQTDAAINPGNSGGPLVNIDGQVVGINTAILSRSGGNMGIGLAIPINIVKKILEPAMAGKQSPTRAVPGKASHPEQSSNDQDFFDRFLRSGNLKESMPMANSGAPQ</sequence>
<evidence type="ECO:0000256" key="7">
    <source>
        <dbReference type="ARBA" id="ARBA00022729"/>
    </source>
</evidence>
<evidence type="ECO:0000256" key="4">
    <source>
        <dbReference type="ARBA" id="ARBA00013035"/>
    </source>
</evidence>
<name>A0A9D6V202_9BACT</name>
<dbReference type="EC" id="3.4.21.107" evidence="4"/>
<reference evidence="15" key="1">
    <citation type="submission" date="2020-07" db="EMBL/GenBank/DDBJ databases">
        <title>Huge and variable diversity of episymbiotic CPR bacteria and DPANN archaea in groundwater ecosystems.</title>
        <authorList>
            <person name="He C.Y."/>
            <person name="Keren R."/>
            <person name="Whittaker M."/>
            <person name="Farag I.F."/>
            <person name="Doudna J."/>
            <person name="Cate J.H.D."/>
            <person name="Banfield J.F."/>
        </authorList>
    </citation>
    <scope>NUCLEOTIDE SEQUENCE</scope>
    <source>
        <strain evidence="15">NC_groundwater_1664_Pr3_B-0.1um_52_9</strain>
    </source>
</reference>